<organism evidence="3 4">
    <name type="scientific">Heterodermia speciosa</name>
    <dbReference type="NCBI Taxonomy" id="116794"/>
    <lineage>
        <taxon>Eukaryota</taxon>
        <taxon>Fungi</taxon>
        <taxon>Dikarya</taxon>
        <taxon>Ascomycota</taxon>
        <taxon>Pezizomycotina</taxon>
        <taxon>Lecanoromycetes</taxon>
        <taxon>OSLEUM clade</taxon>
        <taxon>Lecanoromycetidae</taxon>
        <taxon>Caliciales</taxon>
        <taxon>Physciaceae</taxon>
        <taxon>Heterodermia</taxon>
    </lineage>
</organism>
<dbReference type="PROSITE" id="PS50231">
    <property type="entry name" value="RICIN_B_LECTIN"/>
    <property type="match status" value="1"/>
</dbReference>
<evidence type="ECO:0000259" key="2">
    <source>
        <dbReference type="Pfam" id="PF14200"/>
    </source>
</evidence>
<protein>
    <recommendedName>
        <fullName evidence="2">Ricin B lectin domain-containing protein</fullName>
    </recommendedName>
</protein>
<sequence>MQLTLSSLVLLLSSLATAAPVDASTSSGLAGRAVAGYQGPGVYTFTNAKTNLRADLLNGNPAPGTSINMWGSSGPYYNAHQYWQIADVGQGQVIIINNGTGTLFSAGSGASDGQSTNCTGQAYPPWRPEARWTVDNQGSATGPVLFHSVAYPSNVMDVLNVDQTFGTNTPIQAALKSGAQSQQWGLQLHV</sequence>
<name>A0A8H3PE07_9LECA</name>
<proteinExistence type="predicted"/>
<dbReference type="Pfam" id="PF14200">
    <property type="entry name" value="RicinB_lectin_2"/>
    <property type="match status" value="1"/>
</dbReference>
<evidence type="ECO:0000313" key="4">
    <source>
        <dbReference type="Proteomes" id="UP000664521"/>
    </source>
</evidence>
<reference evidence="3" key="1">
    <citation type="submission" date="2021-03" db="EMBL/GenBank/DDBJ databases">
        <authorList>
            <person name="Tagirdzhanova G."/>
        </authorList>
    </citation>
    <scope>NUCLEOTIDE SEQUENCE</scope>
</reference>
<dbReference type="SUPFAM" id="SSF50370">
    <property type="entry name" value="Ricin B-like lectins"/>
    <property type="match status" value="1"/>
</dbReference>
<dbReference type="OrthoDB" id="2131701at2759"/>
<dbReference type="InterPro" id="IPR000772">
    <property type="entry name" value="Ricin_B_lectin"/>
</dbReference>
<gene>
    <name evidence="3" type="ORF">HETSPECPRED_001520</name>
</gene>
<keyword evidence="1" id="KW-0732">Signal</keyword>
<dbReference type="Proteomes" id="UP000664521">
    <property type="component" value="Unassembled WGS sequence"/>
</dbReference>
<dbReference type="Gene3D" id="2.80.10.50">
    <property type="match status" value="1"/>
</dbReference>
<keyword evidence="4" id="KW-1185">Reference proteome</keyword>
<feature type="signal peptide" evidence="1">
    <location>
        <begin position="1"/>
        <end position="18"/>
    </location>
</feature>
<dbReference type="InterPro" id="IPR035992">
    <property type="entry name" value="Ricin_B-like_lectins"/>
</dbReference>
<dbReference type="EMBL" id="CAJPDS010000127">
    <property type="protein sequence ID" value="CAF9939241.1"/>
    <property type="molecule type" value="Genomic_DNA"/>
</dbReference>
<feature type="chain" id="PRO_5034998102" description="Ricin B lectin domain-containing protein" evidence="1">
    <location>
        <begin position="19"/>
        <end position="190"/>
    </location>
</feature>
<evidence type="ECO:0000313" key="3">
    <source>
        <dbReference type="EMBL" id="CAF9939241.1"/>
    </source>
</evidence>
<accession>A0A8H3PE07</accession>
<evidence type="ECO:0000256" key="1">
    <source>
        <dbReference type="SAM" id="SignalP"/>
    </source>
</evidence>
<comment type="caution">
    <text evidence="3">The sequence shown here is derived from an EMBL/GenBank/DDBJ whole genome shotgun (WGS) entry which is preliminary data.</text>
</comment>
<feature type="domain" description="Ricin B lectin" evidence="2">
    <location>
        <begin position="37"/>
        <end position="114"/>
    </location>
</feature>
<dbReference type="AlphaFoldDB" id="A0A8H3PE07"/>